<evidence type="ECO:0000259" key="2">
    <source>
        <dbReference type="PROSITE" id="PS51938"/>
    </source>
</evidence>
<dbReference type="PANTHER" id="PTHR14679">
    <property type="entry name" value="GEM-ASSOCIATED PROTEIN 7"/>
    <property type="match status" value="1"/>
</dbReference>
<feature type="region of interest" description="Disordered" evidence="1">
    <location>
        <begin position="1"/>
        <end position="41"/>
    </location>
</feature>
<dbReference type="Proteomes" id="UP000591535">
    <property type="component" value="Unassembled WGS sequence"/>
</dbReference>
<evidence type="ECO:0000313" key="3">
    <source>
        <dbReference type="EMBL" id="NXG24382.1"/>
    </source>
</evidence>
<reference evidence="3 4" key="1">
    <citation type="submission" date="2019-09" db="EMBL/GenBank/DDBJ databases">
        <title>Bird 10,000 Genomes (B10K) Project - Family phase.</title>
        <authorList>
            <person name="Zhang G."/>
        </authorList>
    </citation>
    <scope>NUCLEOTIDE SEQUENCE [LARGE SCALE GENOMIC DNA]</scope>
    <source>
        <strain evidence="3">B10K-DU-001-02</strain>
        <tissue evidence="3">Muscle</tissue>
    </source>
</reference>
<feature type="non-terminal residue" evidence="3">
    <location>
        <position position="115"/>
    </location>
</feature>
<accession>A0A7K9A901</accession>
<dbReference type="PANTHER" id="PTHR14679:SF1">
    <property type="entry name" value="GEM-ASSOCIATED PROTEIN 7"/>
    <property type="match status" value="1"/>
</dbReference>
<feature type="domain" description="SUZ-C" evidence="2">
    <location>
        <begin position="1"/>
        <end position="26"/>
    </location>
</feature>
<dbReference type="GO" id="GO:0000387">
    <property type="term" value="P:spliceosomal snRNP assembly"/>
    <property type="evidence" value="ECO:0007669"/>
    <property type="project" value="TreeGrafter"/>
</dbReference>
<evidence type="ECO:0000313" key="4">
    <source>
        <dbReference type="Proteomes" id="UP000591535"/>
    </source>
</evidence>
<feature type="compositionally biased region" description="Polar residues" evidence="1">
    <location>
        <begin position="20"/>
        <end position="31"/>
    </location>
</feature>
<evidence type="ECO:0000256" key="1">
    <source>
        <dbReference type="SAM" id="MobiDB-lite"/>
    </source>
</evidence>
<comment type="caution">
    <text evidence="3">The sequence shown here is derived from an EMBL/GenBank/DDBJ whole genome shotgun (WGS) entry which is preliminary data.</text>
</comment>
<name>A0A7K9A901_9PASS</name>
<protein>
    <submittedName>
        <fullName evidence="3">GEMI7 protein</fullName>
    </submittedName>
</protein>
<dbReference type="PROSITE" id="PS51938">
    <property type="entry name" value="SUZ_C"/>
    <property type="match status" value="1"/>
</dbReference>
<dbReference type="GO" id="GO:0034719">
    <property type="term" value="C:SMN-Sm protein complex"/>
    <property type="evidence" value="ECO:0007669"/>
    <property type="project" value="InterPro"/>
</dbReference>
<keyword evidence="4" id="KW-1185">Reference proteome</keyword>
<dbReference type="Gene3D" id="2.30.30.100">
    <property type="match status" value="1"/>
</dbReference>
<sequence length="115" mass="12156">PIPVPVPILRLPRGPDGSSRGFSPSSRQAQDGSPVGSPGGCRGVRAALRERFLRVLGVARGRPSHFSLRSGVRVDGVFGAADVEFRMFQVDSLRTPLGVEAAALLRGSDVLAFSF</sequence>
<dbReference type="EMBL" id="VWZG01011471">
    <property type="protein sequence ID" value="NXG24382.1"/>
    <property type="molecule type" value="Genomic_DNA"/>
</dbReference>
<dbReference type="InterPro" id="IPR024642">
    <property type="entry name" value="SUZ-C"/>
</dbReference>
<organism evidence="3 4">
    <name type="scientific">Grallaria varia</name>
    <name type="common">variegated antpitta</name>
    <dbReference type="NCBI Taxonomy" id="117165"/>
    <lineage>
        <taxon>Eukaryota</taxon>
        <taxon>Metazoa</taxon>
        <taxon>Chordata</taxon>
        <taxon>Craniata</taxon>
        <taxon>Vertebrata</taxon>
        <taxon>Euteleostomi</taxon>
        <taxon>Archelosauria</taxon>
        <taxon>Archosauria</taxon>
        <taxon>Dinosauria</taxon>
        <taxon>Saurischia</taxon>
        <taxon>Theropoda</taxon>
        <taxon>Coelurosauria</taxon>
        <taxon>Aves</taxon>
        <taxon>Neognathae</taxon>
        <taxon>Neoaves</taxon>
        <taxon>Telluraves</taxon>
        <taxon>Australaves</taxon>
        <taxon>Passeriformes</taxon>
        <taxon>Formicariidae</taxon>
        <taxon>Grallaria</taxon>
    </lineage>
</organism>
<proteinExistence type="predicted"/>
<gene>
    <name evidence="3" type="primary">Gemin7</name>
    <name evidence="3" type="ORF">GRAVAR_R14737</name>
</gene>
<dbReference type="AlphaFoldDB" id="A0A7K9A901"/>
<dbReference type="InterPro" id="IPR020338">
    <property type="entry name" value="SMN_gemin7"/>
</dbReference>
<feature type="non-terminal residue" evidence="3">
    <location>
        <position position="1"/>
    </location>
</feature>
<dbReference type="Pfam" id="PF11095">
    <property type="entry name" value="Gemin7"/>
    <property type="match status" value="1"/>
</dbReference>